<dbReference type="EMBL" id="QYUM01000003">
    <property type="protein sequence ID" value="RJF90815.1"/>
    <property type="molecule type" value="Genomic_DNA"/>
</dbReference>
<feature type="domain" description="Antitoxin Xre/MbcA/ParS-like toxin-binding" evidence="1">
    <location>
        <begin position="83"/>
        <end position="132"/>
    </location>
</feature>
<dbReference type="GO" id="GO:0003677">
    <property type="term" value="F:DNA binding"/>
    <property type="evidence" value="ECO:0007669"/>
    <property type="project" value="InterPro"/>
</dbReference>
<dbReference type="InterPro" id="IPR046847">
    <property type="entry name" value="Xre-like_HTH"/>
</dbReference>
<accession>A0A418WLE3</accession>
<sequence>MATAFSLERFVKAPPLRQAEAVARGLPVKVVRDLVADPAISIADVARIVGPRRTLDRRLKQDERLTPEESDRFARFVTVLQTAAQIFGNRARAMAWLDAPKQRFDGARPIDLLKSDAGTRLVEEVLMQARHGFSA</sequence>
<dbReference type="InterPro" id="IPR024467">
    <property type="entry name" value="Xre/MbcA/ParS-like_toxin-bd"/>
</dbReference>
<evidence type="ECO:0000313" key="3">
    <source>
        <dbReference type="EMBL" id="RJF90815.1"/>
    </source>
</evidence>
<comment type="caution">
    <text evidence="3">The sequence shown here is derived from an EMBL/GenBank/DDBJ whole genome shotgun (WGS) entry which is preliminary data.</text>
</comment>
<dbReference type="RefSeq" id="WP_119762317.1">
    <property type="nucleotide sequence ID" value="NZ_QYUM01000003.1"/>
</dbReference>
<organism evidence="3 4">
    <name type="scientific">Sphingomonas cavernae</name>
    <dbReference type="NCBI Taxonomy" id="2320861"/>
    <lineage>
        <taxon>Bacteria</taxon>
        <taxon>Pseudomonadati</taxon>
        <taxon>Pseudomonadota</taxon>
        <taxon>Alphaproteobacteria</taxon>
        <taxon>Sphingomonadales</taxon>
        <taxon>Sphingomonadaceae</taxon>
        <taxon>Sphingomonas</taxon>
    </lineage>
</organism>
<evidence type="ECO:0000259" key="2">
    <source>
        <dbReference type="Pfam" id="PF20432"/>
    </source>
</evidence>
<dbReference type="OrthoDB" id="5918037at2"/>
<dbReference type="Pfam" id="PF20432">
    <property type="entry name" value="Xre-like-HTH"/>
    <property type="match status" value="1"/>
</dbReference>
<gene>
    <name evidence="3" type="ORF">D3876_11525</name>
</gene>
<reference evidence="3 4" key="1">
    <citation type="submission" date="2018-09" db="EMBL/GenBank/DDBJ databases">
        <authorList>
            <person name="Zhu H."/>
        </authorList>
    </citation>
    <scope>NUCLEOTIDE SEQUENCE [LARGE SCALE GENOMIC DNA]</scope>
    <source>
        <strain evidence="3 4">K2R01-6</strain>
    </source>
</reference>
<dbReference type="NCBIfam" id="TIGR02293">
    <property type="entry name" value="TAS_TIGR02293"/>
    <property type="match status" value="1"/>
</dbReference>
<dbReference type="AlphaFoldDB" id="A0A418WLE3"/>
<dbReference type="Proteomes" id="UP000286100">
    <property type="component" value="Unassembled WGS sequence"/>
</dbReference>
<evidence type="ECO:0000313" key="4">
    <source>
        <dbReference type="Proteomes" id="UP000286100"/>
    </source>
</evidence>
<keyword evidence="4" id="KW-1185">Reference proteome</keyword>
<protein>
    <submittedName>
        <fullName evidence="3">DUF2384 domain-containing protein</fullName>
    </submittedName>
</protein>
<dbReference type="Pfam" id="PF09722">
    <property type="entry name" value="Xre_MbcA_ParS_C"/>
    <property type="match status" value="1"/>
</dbReference>
<name>A0A418WLE3_9SPHN</name>
<feature type="domain" description="Antitoxin Xre-like helix-turn-helix" evidence="2">
    <location>
        <begin position="18"/>
        <end position="77"/>
    </location>
</feature>
<dbReference type="InterPro" id="IPR011979">
    <property type="entry name" value="Antitox_Xre"/>
</dbReference>
<evidence type="ECO:0000259" key="1">
    <source>
        <dbReference type="Pfam" id="PF09722"/>
    </source>
</evidence>
<proteinExistence type="predicted"/>